<dbReference type="InterPro" id="IPR051430">
    <property type="entry name" value="Fungal_TF_Env_Response"/>
</dbReference>
<dbReference type="PROSITE" id="PS50048">
    <property type="entry name" value="ZN2_CY6_FUNGAL_2"/>
    <property type="match status" value="1"/>
</dbReference>
<evidence type="ECO:0000256" key="6">
    <source>
        <dbReference type="ARBA" id="ARBA00023242"/>
    </source>
</evidence>
<keyword evidence="9" id="KW-1185">Reference proteome</keyword>
<dbReference type="InterPro" id="IPR001138">
    <property type="entry name" value="Zn2Cys6_DnaBD"/>
</dbReference>
<gene>
    <name evidence="8" type="ORF">Amon01_000904500</name>
</gene>
<dbReference type="SUPFAM" id="SSF57701">
    <property type="entry name" value="Zn2/Cys6 DNA-binding domain"/>
    <property type="match status" value="1"/>
</dbReference>
<keyword evidence="2" id="KW-0862">Zinc</keyword>
<accession>A0A9W6SWM3</accession>
<dbReference type="AlphaFoldDB" id="A0A9W6SWM3"/>
<dbReference type="OrthoDB" id="2123952at2759"/>
<feature type="domain" description="Zn(2)-C6 fungal-type" evidence="7">
    <location>
        <begin position="20"/>
        <end position="51"/>
    </location>
</feature>
<sequence length="238" mass="26980">MADTVSTSRVKKTRNRIPTSCEHCRKKKMKCDRQKPCSSCVKNKCESSCRYATQHVEGSKNVQLTNEIIKLKIRINKLEKILQLNNIDVKAYDEQAFILSHPSTNSSTVQEEQGDPVIQLSEKFDKLVFKENYVLHAAGTSYMTLISGDEELSGIFSKYFARHEREYQEYMKAQKVKASADSLNMPIDVVPMGKFTLGSDLADVGGCVTLMDSTGEQMFGRVLDILEQINYKLPPMYI</sequence>
<protein>
    <submittedName>
        <fullName evidence="8">Unnamed protein product</fullName>
    </submittedName>
</protein>
<keyword evidence="5" id="KW-0804">Transcription</keyword>
<dbReference type="PROSITE" id="PS00463">
    <property type="entry name" value="ZN2_CY6_FUNGAL_1"/>
    <property type="match status" value="1"/>
</dbReference>
<dbReference type="GO" id="GO:0005634">
    <property type="term" value="C:nucleus"/>
    <property type="evidence" value="ECO:0007669"/>
    <property type="project" value="TreeGrafter"/>
</dbReference>
<comment type="caution">
    <text evidence="8">The sequence shown here is derived from an EMBL/GenBank/DDBJ whole genome shotgun (WGS) entry which is preliminary data.</text>
</comment>
<dbReference type="Proteomes" id="UP001165063">
    <property type="component" value="Unassembled WGS sequence"/>
</dbReference>
<dbReference type="GO" id="GO:0000978">
    <property type="term" value="F:RNA polymerase II cis-regulatory region sequence-specific DNA binding"/>
    <property type="evidence" value="ECO:0007669"/>
    <property type="project" value="TreeGrafter"/>
</dbReference>
<proteinExistence type="predicted"/>
<dbReference type="PANTHER" id="PTHR31944">
    <property type="entry name" value="HEME-RESPONSIVE ZINC FINGER TRANSCRIPTION FACTOR HAP1"/>
    <property type="match status" value="1"/>
</dbReference>
<keyword evidence="6" id="KW-0539">Nucleus</keyword>
<reference evidence="8" key="1">
    <citation type="submission" date="2023-04" db="EMBL/GenBank/DDBJ databases">
        <title>Ambrosiozyma monospora NBRC 1965.</title>
        <authorList>
            <person name="Ichikawa N."/>
            <person name="Sato H."/>
            <person name="Tonouchi N."/>
        </authorList>
    </citation>
    <scope>NUCLEOTIDE SEQUENCE</scope>
    <source>
        <strain evidence="8">NBRC 1965</strain>
    </source>
</reference>
<dbReference type="Gene3D" id="4.10.240.10">
    <property type="entry name" value="Zn(2)-C6 fungal-type DNA-binding domain"/>
    <property type="match status" value="1"/>
</dbReference>
<keyword evidence="4" id="KW-0238">DNA-binding</keyword>
<dbReference type="CDD" id="cd00067">
    <property type="entry name" value="GAL4"/>
    <property type="match status" value="1"/>
</dbReference>
<evidence type="ECO:0000256" key="5">
    <source>
        <dbReference type="ARBA" id="ARBA00023163"/>
    </source>
</evidence>
<dbReference type="InterPro" id="IPR036864">
    <property type="entry name" value="Zn2-C6_fun-type_DNA-bd_sf"/>
</dbReference>
<dbReference type="Pfam" id="PF00172">
    <property type="entry name" value="Zn_clus"/>
    <property type="match status" value="1"/>
</dbReference>
<evidence type="ECO:0000313" key="9">
    <source>
        <dbReference type="Proteomes" id="UP001165063"/>
    </source>
</evidence>
<dbReference type="PANTHER" id="PTHR31944:SF131">
    <property type="entry name" value="HEME-RESPONSIVE ZINC FINGER TRANSCRIPTION FACTOR HAP1"/>
    <property type="match status" value="1"/>
</dbReference>
<dbReference type="EMBL" id="BSXU01009271">
    <property type="protein sequence ID" value="GME68577.1"/>
    <property type="molecule type" value="Genomic_DNA"/>
</dbReference>
<dbReference type="GO" id="GO:0008270">
    <property type="term" value="F:zinc ion binding"/>
    <property type="evidence" value="ECO:0007669"/>
    <property type="project" value="InterPro"/>
</dbReference>
<dbReference type="SMART" id="SM00066">
    <property type="entry name" value="GAL4"/>
    <property type="match status" value="1"/>
</dbReference>
<evidence type="ECO:0000256" key="3">
    <source>
        <dbReference type="ARBA" id="ARBA00023015"/>
    </source>
</evidence>
<keyword evidence="3" id="KW-0805">Transcription regulation</keyword>
<organism evidence="8 9">
    <name type="scientific">Ambrosiozyma monospora</name>
    <name type="common">Yeast</name>
    <name type="synonym">Endomycopsis monosporus</name>
    <dbReference type="NCBI Taxonomy" id="43982"/>
    <lineage>
        <taxon>Eukaryota</taxon>
        <taxon>Fungi</taxon>
        <taxon>Dikarya</taxon>
        <taxon>Ascomycota</taxon>
        <taxon>Saccharomycotina</taxon>
        <taxon>Pichiomycetes</taxon>
        <taxon>Pichiales</taxon>
        <taxon>Pichiaceae</taxon>
        <taxon>Ambrosiozyma</taxon>
    </lineage>
</organism>
<dbReference type="GO" id="GO:0001228">
    <property type="term" value="F:DNA-binding transcription activator activity, RNA polymerase II-specific"/>
    <property type="evidence" value="ECO:0007669"/>
    <property type="project" value="TreeGrafter"/>
</dbReference>
<evidence type="ECO:0000256" key="1">
    <source>
        <dbReference type="ARBA" id="ARBA00022723"/>
    </source>
</evidence>
<evidence type="ECO:0000259" key="7">
    <source>
        <dbReference type="PROSITE" id="PS50048"/>
    </source>
</evidence>
<evidence type="ECO:0000313" key="8">
    <source>
        <dbReference type="EMBL" id="GME68577.1"/>
    </source>
</evidence>
<evidence type="ECO:0000256" key="2">
    <source>
        <dbReference type="ARBA" id="ARBA00022833"/>
    </source>
</evidence>
<evidence type="ECO:0000256" key="4">
    <source>
        <dbReference type="ARBA" id="ARBA00023125"/>
    </source>
</evidence>
<name>A0A9W6SWM3_AMBMO</name>
<keyword evidence="1" id="KW-0479">Metal-binding</keyword>